<dbReference type="PROSITE" id="PS51257">
    <property type="entry name" value="PROKAR_LIPOPROTEIN"/>
    <property type="match status" value="1"/>
</dbReference>
<evidence type="ECO:0000313" key="1">
    <source>
        <dbReference type="EMBL" id="AMU87431.1"/>
    </source>
</evidence>
<geneLocation type="plasmid" evidence="2">
    <name>pdhc6</name>
</geneLocation>
<accession>A0A142VCU9</accession>
<dbReference type="RefSeq" id="WP_034375876.1">
    <property type="nucleotide sequence ID" value="NZ_CP011128.1"/>
</dbReference>
<reference evidence="1 2" key="1">
    <citation type="submission" date="2015-03" db="EMBL/GenBank/DDBJ databases">
        <title>Genomic characterization of Dehalococcoides mccartyi strain 11a5, an unusal plasmid-containing chloroethene dechlorinator.</title>
        <authorList>
            <person name="Zhao S."/>
            <person name="Ding C."/>
            <person name="He J."/>
        </authorList>
    </citation>
    <scope>NUCLEOTIDE SEQUENCE [LARGE SCALE GENOMIC DNA]</scope>
    <source>
        <strain evidence="1 2">11a5</strain>
        <plasmid evidence="2">Plasmid pdhc6</plasmid>
    </source>
</reference>
<keyword evidence="1" id="KW-0449">Lipoprotein</keyword>
<organism evidence="1 2">
    <name type="scientific">Dehalococcoides mccartyi</name>
    <dbReference type="NCBI Taxonomy" id="61435"/>
    <lineage>
        <taxon>Bacteria</taxon>
        <taxon>Bacillati</taxon>
        <taxon>Chloroflexota</taxon>
        <taxon>Dehalococcoidia</taxon>
        <taxon>Dehalococcoidales</taxon>
        <taxon>Dehalococcoidaceae</taxon>
        <taxon>Dehalococcoides</taxon>
    </lineage>
</organism>
<dbReference type="Proteomes" id="UP000076394">
    <property type="component" value="Plasmid pdhc6"/>
</dbReference>
<sequence length="150" mass="16787">MHRLIRFALTFISIFSIGLLAACVNSKNIIEQPEQIPEVCPDTLVQIDEAVLSAAIDENGNPIQLTREFTVETPKIYCTFIVPDICCTTLFVIWFYGEEIIGTWEGVGIGNLIPQTLSLDKPAGGFAKGDYRVTMYLGFRELVTEYFTIN</sequence>
<proteinExistence type="predicted"/>
<keyword evidence="1" id="KW-0614">Plasmid</keyword>
<gene>
    <name evidence="1" type="ORF">Dm11a5_p003</name>
</gene>
<dbReference type="AlphaFoldDB" id="A0A142VCU9"/>
<dbReference type="PATRIC" id="fig|61435.8.peg.1596"/>
<dbReference type="EMBL" id="CP011128">
    <property type="protein sequence ID" value="AMU87431.1"/>
    <property type="molecule type" value="Genomic_DNA"/>
</dbReference>
<protein>
    <submittedName>
        <fullName evidence="1">Lipoprotein</fullName>
    </submittedName>
</protein>
<name>A0A142VCU9_9CHLR</name>
<evidence type="ECO:0000313" key="2">
    <source>
        <dbReference type="Proteomes" id="UP000076394"/>
    </source>
</evidence>